<evidence type="ECO:0000313" key="1">
    <source>
        <dbReference type="EMBL" id="MCJ2542781.1"/>
    </source>
</evidence>
<dbReference type="EMBL" id="JAFIRA010000015">
    <property type="protein sequence ID" value="MCJ2542781.1"/>
    <property type="molecule type" value="Genomic_DNA"/>
</dbReference>
<organism evidence="1 2">
    <name type="scientific">Thermostichus vulcanus str. 'Rupite'</name>
    <dbReference type="NCBI Taxonomy" id="2813851"/>
    <lineage>
        <taxon>Bacteria</taxon>
        <taxon>Bacillati</taxon>
        <taxon>Cyanobacteriota</taxon>
        <taxon>Cyanophyceae</taxon>
        <taxon>Thermostichales</taxon>
        <taxon>Thermostichaceae</taxon>
        <taxon>Thermostichus</taxon>
    </lineage>
</organism>
<protein>
    <submittedName>
        <fullName evidence="1">Uncharacterized protein</fullName>
    </submittedName>
</protein>
<comment type="caution">
    <text evidence="1">The sequence shown here is derived from an EMBL/GenBank/DDBJ whole genome shotgun (WGS) entry which is preliminary data.</text>
</comment>
<accession>A0ABT0CAH0</accession>
<dbReference type="Proteomes" id="UP000830835">
    <property type="component" value="Unassembled WGS sequence"/>
</dbReference>
<reference evidence="1" key="1">
    <citation type="submission" date="2021-02" db="EMBL/GenBank/DDBJ databases">
        <title>The CRISPR/cas machinery reduction and long-range gene transfer in the hot spring cyanobacterium Synechococcus.</title>
        <authorList>
            <person name="Dvorak P."/>
            <person name="Jahodarova E."/>
            <person name="Hasler P."/>
            <person name="Poulickova A."/>
        </authorList>
    </citation>
    <scope>NUCLEOTIDE SEQUENCE</scope>
    <source>
        <strain evidence="1">Rupite</strain>
    </source>
</reference>
<gene>
    <name evidence="1" type="ORF">JX360_07650</name>
</gene>
<sequence length="51" mass="5881">MQSFFSPPESCEYLIRLCEQVEAQGLTRQLTEAKQLLQLLDSTQGKSFKQM</sequence>
<proteinExistence type="predicted"/>
<evidence type="ECO:0000313" key="2">
    <source>
        <dbReference type="Proteomes" id="UP000830835"/>
    </source>
</evidence>
<name>A0ABT0CAH0_THEVL</name>
<dbReference type="RefSeq" id="WP_244350058.1">
    <property type="nucleotide sequence ID" value="NZ_JAFIRA010000015.1"/>
</dbReference>
<keyword evidence="2" id="KW-1185">Reference proteome</keyword>